<feature type="transmembrane region" description="Helical" evidence="5">
    <location>
        <begin position="214"/>
        <end position="233"/>
    </location>
</feature>
<feature type="transmembrane region" description="Helical" evidence="5">
    <location>
        <begin position="33"/>
        <end position="51"/>
    </location>
</feature>
<evidence type="ECO:0000313" key="8">
    <source>
        <dbReference type="Proteomes" id="UP001597059"/>
    </source>
</evidence>
<feature type="transmembrane region" description="Helical" evidence="5">
    <location>
        <begin position="267"/>
        <end position="290"/>
    </location>
</feature>
<sequence length="295" mass="31805">MTPKDLALGLAIIFAWGFNFVVIRWGLDDMSPMMLGGARFLILALVGSFFFKRPNTPLKWCILYALSLNFGQFALLFSAMTFGMPAGLASLVLQSQAIFTLIFSVMLLKEYVRPYQILAIGVASAGLGVIGAAGEDTTMTVLGFALTLAAASSWALGNITTKAIIQKGYDANLSLIVWSCWIAPIPFFICAYFVDGPASMWSDIVHMNLKTLATLAYLSVFATLAGYGLWSYLMSRYSAGTVAPLSLGVPVVGLTSSAIVLGEQITYQQWVGIAIVLLGLMMNTFGGRLLRQSRA</sequence>
<evidence type="ECO:0000256" key="3">
    <source>
        <dbReference type="ARBA" id="ARBA00022989"/>
    </source>
</evidence>
<evidence type="ECO:0000313" key="7">
    <source>
        <dbReference type="EMBL" id="MFD1384092.1"/>
    </source>
</evidence>
<dbReference type="InterPro" id="IPR050638">
    <property type="entry name" value="AA-Vitamin_Transporters"/>
</dbReference>
<accession>A0ABW4B1L2</accession>
<gene>
    <name evidence="7" type="ORF">ACFQ45_11980</name>
</gene>
<name>A0ABW4B1L2_9GAMM</name>
<feature type="transmembrane region" description="Helical" evidence="5">
    <location>
        <begin position="88"/>
        <end position="108"/>
    </location>
</feature>
<dbReference type="SUPFAM" id="SSF103481">
    <property type="entry name" value="Multidrug resistance efflux transporter EmrE"/>
    <property type="match status" value="2"/>
</dbReference>
<feature type="transmembrane region" description="Helical" evidence="5">
    <location>
        <begin position="240"/>
        <end position="261"/>
    </location>
</feature>
<feature type="domain" description="EamA" evidence="6">
    <location>
        <begin position="143"/>
        <end position="284"/>
    </location>
</feature>
<keyword evidence="4 5" id="KW-0472">Membrane</keyword>
<protein>
    <submittedName>
        <fullName evidence="7">EamA family transporter</fullName>
    </submittedName>
</protein>
<evidence type="ECO:0000256" key="2">
    <source>
        <dbReference type="ARBA" id="ARBA00022692"/>
    </source>
</evidence>
<reference evidence="8" key="1">
    <citation type="journal article" date="2019" name="Int. J. Syst. Evol. Microbiol.">
        <title>The Global Catalogue of Microorganisms (GCM) 10K type strain sequencing project: providing services to taxonomists for standard genome sequencing and annotation.</title>
        <authorList>
            <consortium name="The Broad Institute Genomics Platform"/>
            <consortium name="The Broad Institute Genome Sequencing Center for Infectious Disease"/>
            <person name="Wu L."/>
            <person name="Ma J."/>
        </authorList>
    </citation>
    <scope>NUCLEOTIDE SEQUENCE [LARGE SCALE GENOMIC DNA]</scope>
    <source>
        <strain evidence="8">JCM 30774</strain>
    </source>
</reference>
<dbReference type="Proteomes" id="UP001597059">
    <property type="component" value="Unassembled WGS sequence"/>
</dbReference>
<organism evidence="7 8">
    <name type="scientific">Rhodanobacter aciditrophus</name>
    <dbReference type="NCBI Taxonomy" id="1623218"/>
    <lineage>
        <taxon>Bacteria</taxon>
        <taxon>Pseudomonadati</taxon>
        <taxon>Pseudomonadota</taxon>
        <taxon>Gammaproteobacteria</taxon>
        <taxon>Lysobacterales</taxon>
        <taxon>Rhodanobacteraceae</taxon>
        <taxon>Rhodanobacter</taxon>
    </lineage>
</organism>
<feature type="transmembrane region" description="Helical" evidence="5">
    <location>
        <begin position="139"/>
        <end position="159"/>
    </location>
</feature>
<comment type="caution">
    <text evidence="7">The sequence shown here is derived from an EMBL/GenBank/DDBJ whole genome shotgun (WGS) entry which is preliminary data.</text>
</comment>
<feature type="domain" description="EamA" evidence="6">
    <location>
        <begin position="8"/>
        <end position="130"/>
    </location>
</feature>
<proteinExistence type="predicted"/>
<feature type="transmembrane region" description="Helical" evidence="5">
    <location>
        <begin position="7"/>
        <end position="27"/>
    </location>
</feature>
<keyword evidence="3 5" id="KW-1133">Transmembrane helix</keyword>
<keyword evidence="2 5" id="KW-0812">Transmembrane</keyword>
<evidence type="ECO:0000256" key="4">
    <source>
        <dbReference type="ARBA" id="ARBA00023136"/>
    </source>
</evidence>
<comment type="subcellular location">
    <subcellularLocation>
        <location evidence="1">Membrane</location>
        <topology evidence="1">Multi-pass membrane protein</topology>
    </subcellularLocation>
</comment>
<evidence type="ECO:0000259" key="6">
    <source>
        <dbReference type="Pfam" id="PF00892"/>
    </source>
</evidence>
<dbReference type="InterPro" id="IPR037185">
    <property type="entry name" value="EmrE-like"/>
</dbReference>
<dbReference type="EMBL" id="JBHTMN010000013">
    <property type="protein sequence ID" value="MFD1384092.1"/>
    <property type="molecule type" value="Genomic_DNA"/>
</dbReference>
<dbReference type="PANTHER" id="PTHR32322:SF9">
    <property type="entry name" value="AMINO-ACID METABOLITE EFFLUX PUMP-RELATED"/>
    <property type="match status" value="1"/>
</dbReference>
<evidence type="ECO:0000256" key="5">
    <source>
        <dbReference type="SAM" id="Phobius"/>
    </source>
</evidence>
<feature type="transmembrane region" description="Helical" evidence="5">
    <location>
        <begin position="115"/>
        <end position="133"/>
    </location>
</feature>
<dbReference type="RefSeq" id="WP_377367994.1">
    <property type="nucleotide sequence ID" value="NZ_JBHTMN010000013.1"/>
</dbReference>
<dbReference type="Pfam" id="PF00892">
    <property type="entry name" value="EamA"/>
    <property type="match status" value="2"/>
</dbReference>
<dbReference type="PANTHER" id="PTHR32322">
    <property type="entry name" value="INNER MEMBRANE TRANSPORTER"/>
    <property type="match status" value="1"/>
</dbReference>
<evidence type="ECO:0000256" key="1">
    <source>
        <dbReference type="ARBA" id="ARBA00004141"/>
    </source>
</evidence>
<dbReference type="InterPro" id="IPR000620">
    <property type="entry name" value="EamA_dom"/>
</dbReference>
<feature type="transmembrane region" description="Helical" evidence="5">
    <location>
        <begin position="171"/>
        <end position="194"/>
    </location>
</feature>
<feature type="transmembrane region" description="Helical" evidence="5">
    <location>
        <begin position="63"/>
        <end position="82"/>
    </location>
</feature>
<keyword evidence="8" id="KW-1185">Reference proteome</keyword>